<gene>
    <name evidence="1" type="ORF">LZC94_08505</name>
</gene>
<reference evidence="1 2" key="1">
    <citation type="submission" date="2021-12" db="EMBL/GenBank/DDBJ databases">
        <title>Discovery of the Pendulisporaceae a myxobacterial family with distinct sporulation behavior and unique specialized metabolism.</title>
        <authorList>
            <person name="Garcia R."/>
            <person name="Popoff A."/>
            <person name="Bader C.D."/>
            <person name="Loehr J."/>
            <person name="Walesch S."/>
            <person name="Walt C."/>
            <person name="Boldt J."/>
            <person name="Bunk B."/>
            <person name="Haeckl F.J.F.P.J."/>
            <person name="Gunesch A.P."/>
            <person name="Birkelbach J."/>
            <person name="Nuebel U."/>
            <person name="Pietschmann T."/>
            <person name="Bach T."/>
            <person name="Mueller R."/>
        </authorList>
    </citation>
    <scope>NUCLEOTIDE SEQUENCE [LARGE SCALE GENOMIC DNA]</scope>
    <source>
        <strain evidence="1 2">MSr11954</strain>
    </source>
</reference>
<dbReference type="Gene3D" id="3.10.450.50">
    <property type="match status" value="1"/>
</dbReference>
<keyword evidence="2" id="KW-1185">Reference proteome</keyword>
<protein>
    <recommendedName>
        <fullName evidence="3">SnoaL-like domain-containing protein</fullName>
    </recommendedName>
</protein>
<proteinExistence type="predicted"/>
<evidence type="ECO:0000313" key="1">
    <source>
        <dbReference type="EMBL" id="WXB17310.1"/>
    </source>
</evidence>
<evidence type="ECO:0008006" key="3">
    <source>
        <dbReference type="Google" id="ProtNLM"/>
    </source>
</evidence>
<sequence>MTDEEDRAPASEQAPISLRGRLATVYFPALLGGSERALASRLGDRATTYHPRLGAAAGLAAIEEHLTKLGQWLAGARASYVHQQEIVGVDRDVTEGVLSLRVPPSNPARAGGAGGAGAAEIDQTGARLSIALPVACVMHRRKGRKADLRAYHAMLPLGGWQAPRSPREAHDGEDGYVLAADIAEHLAALRLGDAEALVAGFEREGHLRDGAGRVHPLEGGALHAFYVATLQSERGANDWVPLVIAAADNGRCCAVEYTTEKLRGGESAPKEGLVIFERGDSGRLRSVRMYDELGLSSRE</sequence>
<name>A0ABZ2M664_9BACT</name>
<dbReference type="EMBL" id="CP089984">
    <property type="protein sequence ID" value="WXB17310.1"/>
    <property type="molecule type" value="Genomic_DNA"/>
</dbReference>
<dbReference type="RefSeq" id="WP_394826940.1">
    <property type="nucleotide sequence ID" value="NZ_CP089984.1"/>
</dbReference>
<evidence type="ECO:0000313" key="2">
    <source>
        <dbReference type="Proteomes" id="UP001370348"/>
    </source>
</evidence>
<dbReference type="Proteomes" id="UP001370348">
    <property type="component" value="Chromosome"/>
</dbReference>
<organism evidence="1 2">
    <name type="scientific">Pendulispora albinea</name>
    <dbReference type="NCBI Taxonomy" id="2741071"/>
    <lineage>
        <taxon>Bacteria</taxon>
        <taxon>Pseudomonadati</taxon>
        <taxon>Myxococcota</taxon>
        <taxon>Myxococcia</taxon>
        <taxon>Myxococcales</taxon>
        <taxon>Sorangiineae</taxon>
        <taxon>Pendulisporaceae</taxon>
        <taxon>Pendulispora</taxon>
    </lineage>
</organism>
<accession>A0ABZ2M664</accession>